<dbReference type="GO" id="GO:0006351">
    <property type="term" value="P:DNA-templated transcription"/>
    <property type="evidence" value="ECO:0007669"/>
    <property type="project" value="TreeGrafter"/>
</dbReference>
<dbReference type="Gene3D" id="1.10.10.10">
    <property type="entry name" value="Winged helix-like DNA-binding domain superfamily/Winged helix DNA-binding domain"/>
    <property type="match status" value="1"/>
</dbReference>
<evidence type="ECO:0000313" key="7">
    <source>
        <dbReference type="Proteomes" id="UP000517547"/>
    </source>
</evidence>
<dbReference type="Pfam" id="PF00126">
    <property type="entry name" value="HTH_1"/>
    <property type="match status" value="1"/>
</dbReference>
<evidence type="ECO:0000256" key="2">
    <source>
        <dbReference type="ARBA" id="ARBA00023015"/>
    </source>
</evidence>
<gene>
    <name evidence="6" type="ORF">HX845_10480</name>
</gene>
<dbReference type="Proteomes" id="UP000517547">
    <property type="component" value="Unassembled WGS sequence"/>
</dbReference>
<dbReference type="InterPro" id="IPR058163">
    <property type="entry name" value="LysR-type_TF_proteobact-type"/>
</dbReference>
<name>A0A7Y7XXG5_9PSED</name>
<sequence>MLDRITGMQIFTRVTSSGSLSAAARSLAISQTLATKHIAALEQQLDIKLFLRSTRGLKLTAAGERYLAGVTRVLRDIEALEEDAAADDAAVRGLLRLNAPASFGHRILAPLLAGFSQRYPGLNIDLSLDDKRVDLVEEGWDLVIRIGKLKSNTLRARRLAPCELVVCAAPSYLERSGVPATIEELINHNCIGYTLSEHLGPRRWTFGAQGERSVPIRATLSINNGDAIVAAALEGYGIIYKPLFMVHQHLQDGRLVALQLNHPPLGLHDVFAVFQGARKPPEKVRVLIDFLLEQLQAPLPWISGRPALVSGRWPT</sequence>
<evidence type="ECO:0000256" key="1">
    <source>
        <dbReference type="ARBA" id="ARBA00009437"/>
    </source>
</evidence>
<dbReference type="Gene3D" id="3.40.190.290">
    <property type="match status" value="1"/>
</dbReference>
<accession>A0A7Y7XXG5</accession>
<reference evidence="6 7" key="1">
    <citation type="submission" date="2020-04" db="EMBL/GenBank/DDBJ databases">
        <title>Molecular characterization of pseudomonads from Agaricus bisporus reveal novel blotch 2 pathogens in Western Europe.</title>
        <authorList>
            <person name="Taparia T."/>
            <person name="Krijger M."/>
            <person name="Haynes E."/>
            <person name="Elpinstone J.G."/>
            <person name="Noble R."/>
            <person name="Van Der Wolf J."/>
        </authorList>
    </citation>
    <scope>NUCLEOTIDE SEQUENCE [LARGE SCALE GENOMIC DNA]</scope>
    <source>
        <strain evidence="6 7">IPO3738</strain>
    </source>
</reference>
<dbReference type="FunFam" id="1.10.10.10:FF:000001">
    <property type="entry name" value="LysR family transcriptional regulator"/>
    <property type="match status" value="1"/>
</dbReference>
<dbReference type="PANTHER" id="PTHR30537">
    <property type="entry name" value="HTH-TYPE TRANSCRIPTIONAL REGULATOR"/>
    <property type="match status" value="1"/>
</dbReference>
<evidence type="ECO:0000256" key="4">
    <source>
        <dbReference type="ARBA" id="ARBA00023163"/>
    </source>
</evidence>
<keyword evidence="2" id="KW-0805">Transcription regulation</keyword>
<evidence type="ECO:0000313" key="6">
    <source>
        <dbReference type="EMBL" id="NWC14072.1"/>
    </source>
</evidence>
<keyword evidence="4" id="KW-0804">Transcription</keyword>
<dbReference type="EMBL" id="JACAQE010000003">
    <property type="protein sequence ID" value="NWC14072.1"/>
    <property type="molecule type" value="Genomic_DNA"/>
</dbReference>
<dbReference type="GO" id="GO:0043565">
    <property type="term" value="F:sequence-specific DNA binding"/>
    <property type="evidence" value="ECO:0007669"/>
    <property type="project" value="TreeGrafter"/>
</dbReference>
<dbReference type="SUPFAM" id="SSF53850">
    <property type="entry name" value="Periplasmic binding protein-like II"/>
    <property type="match status" value="1"/>
</dbReference>
<keyword evidence="3" id="KW-0238">DNA-binding</keyword>
<comment type="caution">
    <text evidence="6">The sequence shown here is derived from an EMBL/GenBank/DDBJ whole genome shotgun (WGS) entry which is preliminary data.</text>
</comment>
<evidence type="ECO:0000256" key="3">
    <source>
        <dbReference type="ARBA" id="ARBA00023125"/>
    </source>
</evidence>
<dbReference type="PROSITE" id="PS50931">
    <property type="entry name" value="HTH_LYSR"/>
    <property type="match status" value="1"/>
</dbReference>
<dbReference type="Pfam" id="PF03466">
    <property type="entry name" value="LysR_substrate"/>
    <property type="match status" value="1"/>
</dbReference>
<proteinExistence type="inferred from homology"/>
<protein>
    <submittedName>
        <fullName evidence="6">LysR family transcriptional regulator</fullName>
    </submittedName>
</protein>
<feature type="domain" description="HTH lysR-type" evidence="5">
    <location>
        <begin position="3"/>
        <end position="60"/>
    </location>
</feature>
<dbReference type="InterPro" id="IPR036388">
    <property type="entry name" value="WH-like_DNA-bd_sf"/>
</dbReference>
<evidence type="ECO:0000259" key="5">
    <source>
        <dbReference type="PROSITE" id="PS50931"/>
    </source>
</evidence>
<dbReference type="AlphaFoldDB" id="A0A7Y7XXG5"/>
<dbReference type="GO" id="GO:0003700">
    <property type="term" value="F:DNA-binding transcription factor activity"/>
    <property type="evidence" value="ECO:0007669"/>
    <property type="project" value="InterPro"/>
</dbReference>
<organism evidence="6 7">
    <name type="scientific">Pseudomonas gingeri</name>
    <dbReference type="NCBI Taxonomy" id="117681"/>
    <lineage>
        <taxon>Bacteria</taxon>
        <taxon>Pseudomonadati</taxon>
        <taxon>Pseudomonadota</taxon>
        <taxon>Gammaproteobacteria</taxon>
        <taxon>Pseudomonadales</taxon>
        <taxon>Pseudomonadaceae</taxon>
        <taxon>Pseudomonas</taxon>
    </lineage>
</organism>
<dbReference type="PRINTS" id="PR00039">
    <property type="entry name" value="HTHLYSR"/>
</dbReference>
<dbReference type="InterPro" id="IPR036390">
    <property type="entry name" value="WH_DNA-bd_sf"/>
</dbReference>
<dbReference type="RefSeq" id="WP_017129230.1">
    <property type="nucleotide sequence ID" value="NZ_JACAQE010000003.1"/>
</dbReference>
<dbReference type="PANTHER" id="PTHR30537:SF5">
    <property type="entry name" value="HTH-TYPE TRANSCRIPTIONAL ACTIVATOR TTDR-RELATED"/>
    <property type="match status" value="1"/>
</dbReference>
<dbReference type="InterPro" id="IPR005119">
    <property type="entry name" value="LysR_subst-bd"/>
</dbReference>
<dbReference type="FunFam" id="3.40.190.290:FF:000001">
    <property type="entry name" value="Transcriptional regulator, LysR family"/>
    <property type="match status" value="1"/>
</dbReference>
<dbReference type="SUPFAM" id="SSF46785">
    <property type="entry name" value="Winged helix' DNA-binding domain"/>
    <property type="match status" value="1"/>
</dbReference>
<dbReference type="CDD" id="cd08422">
    <property type="entry name" value="PBP2_CrgA_like"/>
    <property type="match status" value="1"/>
</dbReference>
<comment type="similarity">
    <text evidence="1">Belongs to the LysR transcriptional regulatory family.</text>
</comment>
<dbReference type="InterPro" id="IPR000847">
    <property type="entry name" value="LysR_HTH_N"/>
</dbReference>